<evidence type="ECO:0000256" key="4">
    <source>
        <dbReference type="SAM" id="Phobius"/>
    </source>
</evidence>
<keyword evidence="4" id="KW-1133">Transmembrane helix</keyword>
<dbReference type="PANTHER" id="PTHR45138">
    <property type="entry name" value="REGULATORY COMPONENTS OF SENSORY TRANSDUCTION SYSTEM"/>
    <property type="match status" value="1"/>
</dbReference>
<dbReference type="NCBIfam" id="TIGR00254">
    <property type="entry name" value="GGDEF"/>
    <property type="match status" value="1"/>
</dbReference>
<feature type="domain" description="GGDEF" evidence="5">
    <location>
        <begin position="252"/>
        <end position="384"/>
    </location>
</feature>
<dbReference type="GO" id="GO:0005886">
    <property type="term" value="C:plasma membrane"/>
    <property type="evidence" value="ECO:0007669"/>
    <property type="project" value="TreeGrafter"/>
</dbReference>
<feature type="transmembrane region" description="Helical" evidence="4">
    <location>
        <begin position="90"/>
        <end position="112"/>
    </location>
</feature>
<dbReference type="EMBL" id="QYYD01000008">
    <property type="protein sequence ID" value="RJF75370.1"/>
    <property type="molecule type" value="Genomic_DNA"/>
</dbReference>
<dbReference type="SMART" id="SM00267">
    <property type="entry name" value="GGDEF"/>
    <property type="match status" value="1"/>
</dbReference>
<accession>A0A418VGW3</accession>
<dbReference type="PANTHER" id="PTHR45138:SF9">
    <property type="entry name" value="DIGUANYLATE CYCLASE DGCM-RELATED"/>
    <property type="match status" value="1"/>
</dbReference>
<evidence type="ECO:0000313" key="7">
    <source>
        <dbReference type="Proteomes" id="UP000285523"/>
    </source>
</evidence>
<feature type="region of interest" description="Disordered" evidence="3">
    <location>
        <begin position="1"/>
        <end position="26"/>
    </location>
</feature>
<keyword evidence="4" id="KW-0472">Membrane</keyword>
<dbReference type="CDD" id="cd01949">
    <property type="entry name" value="GGDEF"/>
    <property type="match status" value="1"/>
</dbReference>
<evidence type="ECO:0000256" key="1">
    <source>
        <dbReference type="ARBA" id="ARBA00012528"/>
    </source>
</evidence>
<protein>
    <recommendedName>
        <fullName evidence="1">diguanylate cyclase</fullName>
        <ecNumber evidence="1">2.7.7.65</ecNumber>
    </recommendedName>
</protein>
<dbReference type="InterPro" id="IPR029787">
    <property type="entry name" value="Nucleotide_cyclase"/>
</dbReference>
<comment type="catalytic activity">
    <reaction evidence="2">
        <text>2 GTP = 3',3'-c-di-GMP + 2 diphosphate</text>
        <dbReference type="Rhea" id="RHEA:24898"/>
        <dbReference type="ChEBI" id="CHEBI:33019"/>
        <dbReference type="ChEBI" id="CHEBI:37565"/>
        <dbReference type="ChEBI" id="CHEBI:58805"/>
        <dbReference type="EC" id="2.7.7.65"/>
    </reaction>
</comment>
<comment type="caution">
    <text evidence="6">The sequence shown here is derived from an EMBL/GenBank/DDBJ whole genome shotgun (WGS) entry which is preliminary data.</text>
</comment>
<sequence>MIDIVTDRPSRARDRRGAPNVVVSDENRNRGTQQRSLIANLMLNLLAISIDLIALDAVHFANALALRLGVVMPLGLLGLSLLLWSNKRMLASAVHAAMIFAFVAAVVTIGQWANEPYASRYLMVALFLIFCATLLSGVPWRITVVMTTAATAVYVAITISGLTWPPAMRNLDLVVCSVVAGWMALRGRRRKDQQIAELTEIRRNDALLKQSLRQANEALAELSNTDPLTGAFNRRYLDELIDQDEASLVPLLGQGALMIDVDHFKLFNDHGGHAAGDVCLQQIVAAIRLNVRPSCDIVVRYGGEEFAVVLPGMDEPNLMKAAERLCRAVSDLGIPHPALGPGRVVTVSIGAAIAQPDEGLSDAILRADQSLYRAKRSGRNRVLA</sequence>
<feature type="transmembrane region" description="Helical" evidence="4">
    <location>
        <begin position="64"/>
        <end position="83"/>
    </location>
</feature>
<name>A0A418VGW3_RHOPL</name>
<dbReference type="PROSITE" id="PS50887">
    <property type="entry name" value="GGDEF"/>
    <property type="match status" value="1"/>
</dbReference>
<dbReference type="GO" id="GO:0043709">
    <property type="term" value="P:cell adhesion involved in single-species biofilm formation"/>
    <property type="evidence" value="ECO:0007669"/>
    <property type="project" value="TreeGrafter"/>
</dbReference>
<dbReference type="InterPro" id="IPR050469">
    <property type="entry name" value="Diguanylate_Cyclase"/>
</dbReference>
<evidence type="ECO:0000313" key="6">
    <source>
        <dbReference type="EMBL" id="RJF75370.1"/>
    </source>
</evidence>
<dbReference type="Proteomes" id="UP000285523">
    <property type="component" value="Unassembled WGS sequence"/>
</dbReference>
<feature type="compositionally biased region" description="Basic and acidic residues" evidence="3">
    <location>
        <begin position="1"/>
        <end position="17"/>
    </location>
</feature>
<proteinExistence type="predicted"/>
<dbReference type="AlphaFoldDB" id="A0A418VGW3"/>
<dbReference type="GO" id="GO:1902201">
    <property type="term" value="P:negative regulation of bacterial-type flagellum-dependent cell motility"/>
    <property type="evidence" value="ECO:0007669"/>
    <property type="project" value="TreeGrafter"/>
</dbReference>
<evidence type="ECO:0000259" key="5">
    <source>
        <dbReference type="PROSITE" id="PS50887"/>
    </source>
</evidence>
<dbReference type="Pfam" id="PF00990">
    <property type="entry name" value="GGDEF"/>
    <property type="match status" value="1"/>
</dbReference>
<dbReference type="OrthoDB" id="9759607at2"/>
<dbReference type="InterPro" id="IPR043128">
    <property type="entry name" value="Rev_trsase/Diguanyl_cyclase"/>
</dbReference>
<feature type="transmembrane region" description="Helical" evidence="4">
    <location>
        <begin position="142"/>
        <end position="161"/>
    </location>
</feature>
<feature type="transmembrane region" description="Helical" evidence="4">
    <location>
        <begin position="37"/>
        <end position="58"/>
    </location>
</feature>
<feature type="transmembrane region" description="Helical" evidence="4">
    <location>
        <begin position="118"/>
        <end position="135"/>
    </location>
</feature>
<dbReference type="InterPro" id="IPR000160">
    <property type="entry name" value="GGDEF_dom"/>
</dbReference>
<organism evidence="6 7">
    <name type="scientific">Rhodopseudomonas palustris</name>
    <dbReference type="NCBI Taxonomy" id="1076"/>
    <lineage>
        <taxon>Bacteria</taxon>
        <taxon>Pseudomonadati</taxon>
        <taxon>Pseudomonadota</taxon>
        <taxon>Alphaproteobacteria</taxon>
        <taxon>Hyphomicrobiales</taxon>
        <taxon>Nitrobacteraceae</taxon>
        <taxon>Rhodopseudomonas</taxon>
    </lineage>
</organism>
<evidence type="ECO:0000256" key="2">
    <source>
        <dbReference type="ARBA" id="ARBA00034247"/>
    </source>
</evidence>
<dbReference type="EC" id="2.7.7.65" evidence="1"/>
<dbReference type="GO" id="GO:0052621">
    <property type="term" value="F:diguanylate cyclase activity"/>
    <property type="evidence" value="ECO:0007669"/>
    <property type="project" value="UniProtKB-EC"/>
</dbReference>
<reference evidence="6 7" key="1">
    <citation type="submission" date="2018-09" db="EMBL/GenBank/DDBJ databases">
        <title>Draft genome sequence of Rhodopseudomonas palustris 2.1.18.</title>
        <authorList>
            <person name="Robertson S.L."/>
            <person name="Meyer T.E."/>
            <person name="Kyndt J.A."/>
        </authorList>
    </citation>
    <scope>NUCLEOTIDE SEQUENCE [LARGE SCALE GENOMIC DNA]</scope>
    <source>
        <strain evidence="6 7">2.1.18</strain>
    </source>
</reference>
<keyword evidence="4" id="KW-0812">Transmembrane</keyword>
<evidence type="ECO:0000256" key="3">
    <source>
        <dbReference type="SAM" id="MobiDB-lite"/>
    </source>
</evidence>
<dbReference type="SUPFAM" id="SSF55073">
    <property type="entry name" value="Nucleotide cyclase"/>
    <property type="match status" value="1"/>
</dbReference>
<dbReference type="Gene3D" id="3.30.70.270">
    <property type="match status" value="1"/>
</dbReference>
<gene>
    <name evidence="6" type="ORF">D4Q52_09295</name>
</gene>
<dbReference type="FunFam" id="3.30.70.270:FF:000001">
    <property type="entry name" value="Diguanylate cyclase domain protein"/>
    <property type="match status" value="1"/>
</dbReference>